<feature type="compositionally biased region" description="Low complexity" evidence="6">
    <location>
        <begin position="911"/>
        <end position="924"/>
    </location>
</feature>
<evidence type="ECO:0000256" key="5">
    <source>
        <dbReference type="PROSITE-ProRule" id="PRU00192"/>
    </source>
</evidence>
<dbReference type="SUPFAM" id="SSF54928">
    <property type="entry name" value="RNA-binding domain, RBD"/>
    <property type="match status" value="1"/>
</dbReference>
<dbReference type="GO" id="GO:0010468">
    <property type="term" value="P:regulation of gene expression"/>
    <property type="evidence" value="ECO:0007669"/>
    <property type="project" value="TreeGrafter"/>
</dbReference>
<feature type="domain" description="RRM" evidence="9">
    <location>
        <begin position="75"/>
        <end position="158"/>
    </location>
</feature>
<comment type="subcellular location">
    <subcellularLocation>
        <location evidence="1">Nucleus</location>
    </subcellularLocation>
</comment>
<evidence type="ECO:0000259" key="8">
    <source>
        <dbReference type="PROSITE" id="PS50030"/>
    </source>
</evidence>
<evidence type="ECO:0000256" key="6">
    <source>
        <dbReference type="SAM" id="MobiDB-lite"/>
    </source>
</evidence>
<protein>
    <submittedName>
        <fullName evidence="10">Uncharacterized protein</fullName>
    </submittedName>
</protein>
<dbReference type="EMBL" id="CAMXCT020006746">
    <property type="protein sequence ID" value="CAL1172758.1"/>
    <property type="molecule type" value="Genomic_DNA"/>
</dbReference>
<evidence type="ECO:0000313" key="10">
    <source>
        <dbReference type="EMBL" id="CAI4019383.1"/>
    </source>
</evidence>
<dbReference type="SMART" id="SM00165">
    <property type="entry name" value="UBA"/>
    <property type="match status" value="1"/>
</dbReference>
<comment type="caution">
    <text evidence="10">The sequence shown here is derived from an EMBL/GenBank/DDBJ whole genome shotgun (WGS) entry which is preliminary data.</text>
</comment>
<dbReference type="PROSITE" id="PS50030">
    <property type="entry name" value="UBA"/>
    <property type="match status" value="1"/>
</dbReference>
<keyword evidence="3" id="KW-0539">Nucleus</keyword>
<dbReference type="SUPFAM" id="SSF50044">
    <property type="entry name" value="SH3-domain"/>
    <property type="match status" value="1"/>
</dbReference>
<keyword evidence="12" id="KW-1185">Reference proteome</keyword>
<sequence length="1186" mass="125484">MPPKAVRKSSEEAPPAKATGGEAPNAWGTRPAASAPRTAATPTSPSTGPKAKAAAQTSMSIAAQAARNLGGFVPNKIFVGGVPITVTEDSGGPGTDVAAEQFRQCFSTYGSITKVELHALRGFGYITYDTVEAVDACLEKYEEHYLCKKWVEVKRSIPRELIEAYEREQRRLHQESAASSSPTKPKEMAAPKTSAPTGAPAAADSGAQPSDGGWEHQWLGAVAFNIHAVLPSGRTVPVSVPGSCQCVGDLKIPVQRAVGQRFLRFISADGRPLAPDATFETAGLCPEAQLQVVAQPVAFAATEEACALYSAGKVVTWGQALAGGNSEAVQSQLSGVQQIGATGYAFGAILADGRVVTWGSAQNGGDSSYVQDQLRDIRQLCGSAMAFAALKGSGTVVTWGDPEGGGDSRAVQEQLREVKQLQATNFAFAAVAKGSRQIKGGRCSVGCWHSMKGQIASSQASGSRVHASGVNHATPGGSSQSTWETISRIHPEDFDGGLLDDFLFVGNGVFSSDLDVLGGAFSAGTGHVMMGRNFGNLVSSRADPTIATCEYHVTLCGRESFKPGATPAIAQLKEMGFSEEVSRRVLNECAWDVNKAIDQLLLTEVPEGADGMEDSIDDRGGGSPSAGAEVVAESEPPHSDANGKSGGYFQGEKAPAAAVETGEAWAGSHAAENGGAAEAVPASNEAAPGPDISNEPAQSEGVQPSAPTKRLERVTKPWTAGDASQLGVVAEEFVYVWTETGTDVGWIHAELASNQAKVGWLPKSILQELPEGQRWMRAKAKWQARDDSQCSVEVGEFCLVWVSSLTKEGWTYVECQDSADKGWLPDFCLARAPRGPRGQMEKLSLSLTTACENPVAARPPYRVVGGRSLRALTFDSLCLCQRCYGAGATWGHHGAYSKLAQESPAADLAAAAAAAPAPAPDAAGDAGGDGADSPTGRRPGYKQQLATPPKWTMASKPKMIIGGPVPSWQESIPGPQYHYSTDNFKHKQPVWSMRTKPEMVIGGGVPSWTKSIPGPKYMYDTDCFKERQPVYSMRGRGEGSSKGTQSAPEISTEQLMKGLDASRKKPPSFSLKSRPKMVPGDAVPSWVNSIPGPKYHPNCDTFKKKPPVYSMRAKLPSESDLMKVRSPGPLRYSGAAMDSKKQEQVDSTRHKSFSCSFGIGPRWKGPVSEMVMTGALARYDKPEKPS</sequence>
<evidence type="ECO:0000256" key="3">
    <source>
        <dbReference type="ARBA" id="ARBA00023242"/>
    </source>
</evidence>
<dbReference type="PROSITE" id="PS50002">
    <property type="entry name" value="SH3"/>
    <property type="match status" value="1"/>
</dbReference>
<dbReference type="InterPro" id="IPR000504">
    <property type="entry name" value="RRM_dom"/>
</dbReference>
<evidence type="ECO:0000259" key="7">
    <source>
        <dbReference type="PROSITE" id="PS50002"/>
    </source>
</evidence>
<feature type="compositionally biased region" description="Polar residues" evidence="6">
    <location>
        <begin position="695"/>
        <end position="706"/>
    </location>
</feature>
<dbReference type="Pfam" id="PF00076">
    <property type="entry name" value="RRM_1"/>
    <property type="match status" value="1"/>
</dbReference>
<keyword evidence="2 5" id="KW-0728">SH3 domain</keyword>
<dbReference type="AlphaFoldDB" id="A0A9P1GQX3"/>
<feature type="compositionally biased region" description="Low complexity" evidence="6">
    <location>
        <begin position="676"/>
        <end position="688"/>
    </location>
</feature>
<dbReference type="Proteomes" id="UP001152797">
    <property type="component" value="Unassembled WGS sequence"/>
</dbReference>
<reference evidence="11 12" key="2">
    <citation type="submission" date="2024-05" db="EMBL/GenBank/DDBJ databases">
        <authorList>
            <person name="Chen Y."/>
            <person name="Shah S."/>
            <person name="Dougan E. K."/>
            <person name="Thang M."/>
            <person name="Chan C."/>
        </authorList>
    </citation>
    <scope>NUCLEOTIDE SEQUENCE [LARGE SCALE GENOMIC DNA]</scope>
</reference>
<name>A0A9P1GQX3_9DINO</name>
<feature type="compositionally biased region" description="Low complexity" evidence="6">
    <location>
        <begin position="28"/>
        <end position="49"/>
    </location>
</feature>
<evidence type="ECO:0000256" key="4">
    <source>
        <dbReference type="PROSITE-ProRule" id="PRU00176"/>
    </source>
</evidence>
<dbReference type="InterPro" id="IPR009060">
    <property type="entry name" value="UBA-like_sf"/>
</dbReference>
<dbReference type="InterPro" id="IPR001452">
    <property type="entry name" value="SH3_domain"/>
</dbReference>
<feature type="region of interest" description="Disordered" evidence="6">
    <location>
        <begin position="911"/>
        <end position="947"/>
    </location>
</feature>
<dbReference type="Gene3D" id="1.10.8.10">
    <property type="entry name" value="DNA helicase RuvA subunit, C-terminal domain"/>
    <property type="match status" value="1"/>
</dbReference>
<evidence type="ECO:0000256" key="1">
    <source>
        <dbReference type="ARBA" id="ARBA00004123"/>
    </source>
</evidence>
<dbReference type="CDD" id="cd14270">
    <property type="entry name" value="UBA"/>
    <property type="match status" value="1"/>
</dbReference>
<gene>
    <name evidence="10" type="ORF">C1SCF055_LOCUS43885</name>
</gene>
<dbReference type="PROSITE" id="PS50102">
    <property type="entry name" value="RRM"/>
    <property type="match status" value="1"/>
</dbReference>
<dbReference type="PANTHER" id="PTHR48033">
    <property type="entry name" value="RNA-BINDING (RRM/RBD/RNP MOTIFS) FAMILY PROTEIN"/>
    <property type="match status" value="1"/>
</dbReference>
<feature type="compositionally biased region" description="Basic and acidic residues" evidence="6">
    <location>
        <begin position="1138"/>
        <end position="1149"/>
    </location>
</feature>
<feature type="domain" description="SH3" evidence="7">
    <location>
        <begin position="771"/>
        <end position="834"/>
    </location>
</feature>
<dbReference type="GO" id="GO:0003723">
    <property type="term" value="F:RNA binding"/>
    <property type="evidence" value="ECO:0007669"/>
    <property type="project" value="UniProtKB-UniRule"/>
</dbReference>
<feature type="region of interest" description="Disordered" evidence="6">
    <location>
        <begin position="1058"/>
        <end position="1077"/>
    </location>
</feature>
<dbReference type="InterPro" id="IPR015940">
    <property type="entry name" value="UBA"/>
</dbReference>
<evidence type="ECO:0000256" key="2">
    <source>
        <dbReference type="ARBA" id="ARBA00022443"/>
    </source>
</evidence>
<dbReference type="SMART" id="SM00360">
    <property type="entry name" value="RRM"/>
    <property type="match status" value="1"/>
</dbReference>
<evidence type="ECO:0000259" key="9">
    <source>
        <dbReference type="PROSITE" id="PS50102"/>
    </source>
</evidence>
<feature type="region of interest" description="Disordered" evidence="6">
    <location>
        <begin position="464"/>
        <end position="483"/>
    </location>
</feature>
<evidence type="ECO:0000313" key="12">
    <source>
        <dbReference type="Proteomes" id="UP001152797"/>
    </source>
</evidence>
<dbReference type="InterPro" id="IPR009091">
    <property type="entry name" value="RCC1/BLIP-II"/>
</dbReference>
<dbReference type="GO" id="GO:0005654">
    <property type="term" value="C:nucleoplasm"/>
    <property type="evidence" value="ECO:0007669"/>
    <property type="project" value="TreeGrafter"/>
</dbReference>
<dbReference type="InterPro" id="IPR035979">
    <property type="entry name" value="RBD_domain_sf"/>
</dbReference>
<dbReference type="GO" id="GO:0000785">
    <property type="term" value="C:chromatin"/>
    <property type="evidence" value="ECO:0007669"/>
    <property type="project" value="TreeGrafter"/>
</dbReference>
<feature type="region of interest" description="Disordered" evidence="6">
    <location>
        <begin position="1131"/>
        <end position="1152"/>
    </location>
</feature>
<dbReference type="EMBL" id="CAMXCT010006746">
    <property type="protein sequence ID" value="CAI4019383.1"/>
    <property type="molecule type" value="Genomic_DNA"/>
</dbReference>
<dbReference type="SUPFAM" id="SSF46934">
    <property type="entry name" value="UBA-like"/>
    <property type="match status" value="1"/>
</dbReference>
<organism evidence="10">
    <name type="scientific">Cladocopium goreaui</name>
    <dbReference type="NCBI Taxonomy" id="2562237"/>
    <lineage>
        <taxon>Eukaryota</taxon>
        <taxon>Sar</taxon>
        <taxon>Alveolata</taxon>
        <taxon>Dinophyceae</taxon>
        <taxon>Suessiales</taxon>
        <taxon>Symbiodiniaceae</taxon>
        <taxon>Cladocopium</taxon>
    </lineage>
</organism>
<dbReference type="OrthoDB" id="429991at2759"/>
<dbReference type="Gene3D" id="2.130.10.30">
    <property type="entry name" value="Regulator of chromosome condensation 1/beta-lactamase-inhibitor protein II"/>
    <property type="match status" value="1"/>
</dbReference>
<proteinExistence type="predicted"/>
<reference evidence="10" key="1">
    <citation type="submission" date="2022-10" db="EMBL/GenBank/DDBJ databases">
        <authorList>
            <person name="Chen Y."/>
            <person name="Dougan E. K."/>
            <person name="Chan C."/>
            <person name="Rhodes N."/>
            <person name="Thang M."/>
        </authorList>
    </citation>
    <scope>NUCLEOTIDE SEQUENCE</scope>
</reference>
<feature type="region of interest" description="Disordered" evidence="6">
    <location>
        <begin position="1"/>
        <end position="55"/>
    </location>
</feature>
<dbReference type="SUPFAM" id="SSF50985">
    <property type="entry name" value="RCC1/BLIP-II"/>
    <property type="match status" value="1"/>
</dbReference>
<feature type="region of interest" description="Disordered" evidence="6">
    <location>
        <begin position="172"/>
        <end position="211"/>
    </location>
</feature>
<feature type="domain" description="UBA" evidence="8">
    <location>
        <begin position="560"/>
        <end position="603"/>
    </location>
</feature>
<dbReference type="InterPro" id="IPR036028">
    <property type="entry name" value="SH3-like_dom_sf"/>
</dbReference>
<dbReference type="InterPro" id="IPR012677">
    <property type="entry name" value="Nucleotide-bd_a/b_plait_sf"/>
</dbReference>
<dbReference type="PANTHER" id="PTHR48033:SF10">
    <property type="entry name" value="RNA-BINDING PROTEIN SQUID"/>
    <property type="match status" value="1"/>
</dbReference>
<evidence type="ECO:0000313" key="11">
    <source>
        <dbReference type="EMBL" id="CAL4806695.1"/>
    </source>
</evidence>
<feature type="region of interest" description="Disordered" evidence="6">
    <location>
        <begin position="609"/>
        <end position="711"/>
    </location>
</feature>
<dbReference type="Gene3D" id="3.30.70.330">
    <property type="match status" value="1"/>
</dbReference>
<keyword evidence="4" id="KW-0694">RNA-binding</keyword>
<accession>A0A9P1GQX3</accession>
<dbReference type="EMBL" id="CAMXCT030006746">
    <property type="protein sequence ID" value="CAL4806695.1"/>
    <property type="molecule type" value="Genomic_DNA"/>
</dbReference>